<organism evidence="1 2">
    <name type="scientific">Aspergillus brunneoviolaceus CBS 621.78</name>
    <dbReference type="NCBI Taxonomy" id="1450534"/>
    <lineage>
        <taxon>Eukaryota</taxon>
        <taxon>Fungi</taxon>
        <taxon>Dikarya</taxon>
        <taxon>Ascomycota</taxon>
        <taxon>Pezizomycotina</taxon>
        <taxon>Eurotiomycetes</taxon>
        <taxon>Eurotiomycetidae</taxon>
        <taxon>Eurotiales</taxon>
        <taxon>Aspergillaceae</taxon>
        <taxon>Aspergillus</taxon>
        <taxon>Aspergillus subgen. Circumdati</taxon>
    </lineage>
</organism>
<evidence type="ECO:0000313" key="2">
    <source>
        <dbReference type="Proteomes" id="UP000249057"/>
    </source>
</evidence>
<gene>
    <name evidence="1" type="ORF">BO95DRAFT_484259</name>
</gene>
<dbReference type="EMBL" id="KZ825366">
    <property type="protein sequence ID" value="RAH43065.1"/>
    <property type="molecule type" value="Genomic_DNA"/>
</dbReference>
<name>A0ACD1G1E1_9EURO</name>
<evidence type="ECO:0000313" key="1">
    <source>
        <dbReference type="EMBL" id="RAH43065.1"/>
    </source>
</evidence>
<proteinExistence type="predicted"/>
<sequence length="436" mass="49260">MERPISTTPILDQALTCVQSYKALAATAQELASPELQRSIEEGLAQFPTHMPEFNILINPVDPPHASWDYLLRNDASQRGEMTMLLMELQCEIDQMAFAIRQAMQQQQQQQPEPEPLSNNSRLVDAWMENLRSVEDHTVWRLAFWRRDHAVHTSYPTTNPLVSQSFYFAIRNELGLDVSTQFRECICRAMTQECPTIPARPALLRRLVDLVVQRRRFWNFQRRIRGLSKDAVLWGRDASAPPPFAPGDERFTCPFCFFDLPVAPYRSPRAWTDHVMSDLEGYVCLYETCSSTRSWPEACPHACTSFGAWFAAMAGSFAEGVEWCSHAFACDGRRLEEVHRRRCAAPAVRLDTVCPLCGREPVVEETQLRVAGPADLPLDDGQDRAKARLLLSHIAGHLEVVAPMAFTWNTDRNALDPDRRLFWGRIGSPGGAGGSA</sequence>
<dbReference type="Proteomes" id="UP000249057">
    <property type="component" value="Unassembled WGS sequence"/>
</dbReference>
<keyword evidence="2" id="KW-1185">Reference proteome</keyword>
<reference evidence="1" key="1">
    <citation type="submission" date="2018-02" db="EMBL/GenBank/DDBJ databases">
        <title>The genomes of Aspergillus section Nigri reveals drivers in fungal speciation.</title>
        <authorList>
            <consortium name="DOE Joint Genome Institute"/>
            <person name="Vesth T.C."/>
            <person name="Nybo J."/>
            <person name="Theobald S."/>
            <person name="Brandl J."/>
            <person name="Frisvad J.C."/>
            <person name="Nielsen K.F."/>
            <person name="Lyhne E.K."/>
            <person name="Kogle M.E."/>
            <person name="Kuo A."/>
            <person name="Riley R."/>
            <person name="Clum A."/>
            <person name="Nolan M."/>
            <person name="Lipzen A."/>
            <person name="Salamov A."/>
            <person name="Henrissat B."/>
            <person name="Wiebenga A."/>
            <person name="De vries R.P."/>
            <person name="Grigoriev I.V."/>
            <person name="Mortensen U.H."/>
            <person name="Andersen M.R."/>
            <person name="Baker S.E."/>
        </authorList>
    </citation>
    <scope>NUCLEOTIDE SEQUENCE</scope>
    <source>
        <strain evidence="1">CBS 621.78</strain>
    </source>
</reference>
<protein>
    <submittedName>
        <fullName evidence="1">Uncharacterized protein</fullName>
    </submittedName>
</protein>
<accession>A0ACD1G1E1</accession>